<proteinExistence type="predicted"/>
<keyword evidence="3" id="KW-1185">Reference proteome</keyword>
<dbReference type="RefSeq" id="WP_206290202.1">
    <property type="nucleotide sequence ID" value="NZ_CP063458.1"/>
</dbReference>
<organism evidence="2 3">
    <name type="scientific">Humisphaera borealis</name>
    <dbReference type="NCBI Taxonomy" id="2807512"/>
    <lineage>
        <taxon>Bacteria</taxon>
        <taxon>Pseudomonadati</taxon>
        <taxon>Planctomycetota</taxon>
        <taxon>Phycisphaerae</taxon>
        <taxon>Tepidisphaerales</taxon>
        <taxon>Tepidisphaeraceae</taxon>
        <taxon>Humisphaera</taxon>
    </lineage>
</organism>
<dbReference type="Proteomes" id="UP000593765">
    <property type="component" value="Chromosome"/>
</dbReference>
<dbReference type="Gene3D" id="2.40.10.220">
    <property type="entry name" value="predicted glycosyltransferase like domains"/>
    <property type="match status" value="1"/>
</dbReference>
<sequence>MVALKQKSADVYRPIMRLVRDDEVELARQARERRVFPRREMHITISGKRLDHSIPARRQPMLALAVRDVSAGGLSALSDTALFPGELIAVTFPPSGLQSGWGARGRVVRCEPAALGYRVAVEFENLPSAA</sequence>
<name>A0A7M2WP60_9BACT</name>
<evidence type="ECO:0000313" key="3">
    <source>
        <dbReference type="Proteomes" id="UP000593765"/>
    </source>
</evidence>
<dbReference type="AlphaFoldDB" id="A0A7M2WP60"/>
<dbReference type="GO" id="GO:0035438">
    <property type="term" value="F:cyclic-di-GMP binding"/>
    <property type="evidence" value="ECO:0007669"/>
    <property type="project" value="InterPro"/>
</dbReference>
<protein>
    <submittedName>
        <fullName evidence="2">PilZ domain-containing protein</fullName>
    </submittedName>
</protein>
<reference evidence="2 3" key="1">
    <citation type="submission" date="2020-10" db="EMBL/GenBank/DDBJ databases">
        <title>Wide distribution of Phycisphaera-like planctomycetes from WD2101 soil group in peatlands and genome analysis of the first cultivated representative.</title>
        <authorList>
            <person name="Dedysh S.N."/>
            <person name="Beletsky A.V."/>
            <person name="Ivanova A."/>
            <person name="Kulichevskaya I.S."/>
            <person name="Suzina N.E."/>
            <person name="Philippov D.A."/>
            <person name="Rakitin A.L."/>
            <person name="Mardanov A.V."/>
            <person name="Ravin N.V."/>
        </authorList>
    </citation>
    <scope>NUCLEOTIDE SEQUENCE [LARGE SCALE GENOMIC DNA]</scope>
    <source>
        <strain evidence="2 3">M1803</strain>
    </source>
</reference>
<dbReference type="EMBL" id="CP063458">
    <property type="protein sequence ID" value="QOV87305.1"/>
    <property type="molecule type" value="Genomic_DNA"/>
</dbReference>
<dbReference type="KEGG" id="hbs:IPV69_13485"/>
<dbReference type="InterPro" id="IPR009875">
    <property type="entry name" value="PilZ_domain"/>
</dbReference>
<evidence type="ECO:0000313" key="2">
    <source>
        <dbReference type="EMBL" id="QOV87305.1"/>
    </source>
</evidence>
<feature type="domain" description="PilZ" evidence="1">
    <location>
        <begin position="32"/>
        <end position="128"/>
    </location>
</feature>
<dbReference type="Pfam" id="PF07238">
    <property type="entry name" value="PilZ"/>
    <property type="match status" value="1"/>
</dbReference>
<evidence type="ECO:0000259" key="1">
    <source>
        <dbReference type="Pfam" id="PF07238"/>
    </source>
</evidence>
<accession>A0A7M2WP60</accession>
<gene>
    <name evidence="2" type="ORF">IPV69_13485</name>
</gene>